<feature type="transmembrane region" description="Helical" evidence="1">
    <location>
        <begin position="5"/>
        <end position="23"/>
    </location>
</feature>
<keyword evidence="1" id="KW-0472">Membrane</keyword>
<feature type="transmembrane region" description="Helical" evidence="1">
    <location>
        <begin position="69"/>
        <end position="90"/>
    </location>
</feature>
<reference evidence="2" key="1">
    <citation type="journal article" date="2014" name="Front. Microbiol.">
        <title>High frequency of phylogenetically diverse reductive dehalogenase-homologous genes in deep subseafloor sedimentary metagenomes.</title>
        <authorList>
            <person name="Kawai M."/>
            <person name="Futagami T."/>
            <person name="Toyoda A."/>
            <person name="Takaki Y."/>
            <person name="Nishi S."/>
            <person name="Hori S."/>
            <person name="Arai W."/>
            <person name="Tsubouchi T."/>
            <person name="Morono Y."/>
            <person name="Uchiyama I."/>
            <person name="Ito T."/>
            <person name="Fujiyama A."/>
            <person name="Inagaki F."/>
            <person name="Takami H."/>
        </authorList>
    </citation>
    <scope>NUCLEOTIDE SEQUENCE</scope>
    <source>
        <strain evidence="2">Expedition CK06-06</strain>
    </source>
</reference>
<organism evidence="2">
    <name type="scientific">marine sediment metagenome</name>
    <dbReference type="NCBI Taxonomy" id="412755"/>
    <lineage>
        <taxon>unclassified sequences</taxon>
        <taxon>metagenomes</taxon>
        <taxon>ecological metagenomes</taxon>
    </lineage>
</organism>
<keyword evidence="1" id="KW-1133">Transmembrane helix</keyword>
<keyword evidence="1" id="KW-0812">Transmembrane</keyword>
<dbReference type="AlphaFoldDB" id="X1KDY1"/>
<evidence type="ECO:0000256" key="1">
    <source>
        <dbReference type="SAM" id="Phobius"/>
    </source>
</evidence>
<evidence type="ECO:0000313" key="2">
    <source>
        <dbReference type="EMBL" id="GAH80268.1"/>
    </source>
</evidence>
<dbReference type="EMBL" id="BARU01038043">
    <property type="protein sequence ID" value="GAH80268.1"/>
    <property type="molecule type" value="Genomic_DNA"/>
</dbReference>
<sequence length="107" mass="12361">MRRGVPVLICAIMGVGMIIQFFIPHPVSQAIYKTVIRWFIIIIAFAMILGLLSLTRMHLTKLRRGDKDWFFSLVTISSLFVNLLVGFFSFRITDSFIFEGLKLPFNF</sequence>
<accession>X1KDY1</accession>
<proteinExistence type="predicted"/>
<gene>
    <name evidence="2" type="ORF">S03H2_59181</name>
</gene>
<protein>
    <submittedName>
        <fullName evidence="2">Uncharacterized protein</fullName>
    </submittedName>
</protein>
<comment type="caution">
    <text evidence="2">The sequence shown here is derived from an EMBL/GenBank/DDBJ whole genome shotgun (WGS) entry which is preliminary data.</text>
</comment>
<name>X1KDY1_9ZZZZ</name>
<feature type="transmembrane region" description="Helical" evidence="1">
    <location>
        <begin position="35"/>
        <end position="57"/>
    </location>
</feature>
<feature type="non-terminal residue" evidence="2">
    <location>
        <position position="107"/>
    </location>
</feature>